<keyword evidence="4" id="KW-1185">Reference proteome</keyword>
<name>A0ABQ6MN10_9STRA</name>
<sequence length="290" mass="30047">MSGFSPSTQQLLLSVPEVYVYQVPTLANSLGHRAESWNLASPALTGSLKAVLEKGGDGKETFVIEVYSTVPNAEGPPGATKPSLFARCSIDLRNNPGKTVDQWVDPVVDSSRYFVVRFSDEKTGRQALLGVGFRERDDSLAFTDSLNSHAREVRREQEAEREREKREEGGGGEAVEAPMLDLSLKEGEKISISIGGREPRKKKKAAAAAAGGFLLRPPPPSAGSGPAPSASIGIPPASPPPTTATPASTPSAGLAGGSQGVSMAALGAAMLGGGGGGGEEDDEDFGDFQG</sequence>
<reference evidence="3 4" key="1">
    <citation type="journal article" date="2023" name="Commun. Biol.">
        <title>Genome analysis of Parmales, the sister group of diatoms, reveals the evolutionary specialization of diatoms from phago-mixotrophs to photoautotrophs.</title>
        <authorList>
            <person name="Ban H."/>
            <person name="Sato S."/>
            <person name="Yoshikawa S."/>
            <person name="Yamada K."/>
            <person name="Nakamura Y."/>
            <person name="Ichinomiya M."/>
            <person name="Sato N."/>
            <person name="Blanc-Mathieu R."/>
            <person name="Endo H."/>
            <person name="Kuwata A."/>
            <person name="Ogata H."/>
        </authorList>
    </citation>
    <scope>NUCLEOTIDE SEQUENCE [LARGE SCALE GENOMIC DNA]</scope>
</reference>
<proteinExistence type="predicted"/>
<comment type="caution">
    <text evidence="3">The sequence shown here is derived from an EMBL/GenBank/DDBJ whole genome shotgun (WGS) entry which is preliminary data.</text>
</comment>
<dbReference type="EMBL" id="BRYB01001576">
    <property type="protein sequence ID" value="GMI28857.1"/>
    <property type="molecule type" value="Genomic_DNA"/>
</dbReference>
<evidence type="ECO:0000259" key="2">
    <source>
        <dbReference type="Pfam" id="PF07933"/>
    </source>
</evidence>
<dbReference type="PANTHER" id="PTHR12847:SF9">
    <property type="entry name" value="NECAP-LIKE PROTEIN CG9132"/>
    <property type="match status" value="1"/>
</dbReference>
<gene>
    <name evidence="3" type="ORF">TeGR_g3543</name>
</gene>
<evidence type="ECO:0000256" key="1">
    <source>
        <dbReference type="SAM" id="MobiDB-lite"/>
    </source>
</evidence>
<feature type="region of interest" description="Disordered" evidence="1">
    <location>
        <begin position="150"/>
        <end position="290"/>
    </location>
</feature>
<protein>
    <recommendedName>
        <fullName evidence="2">NECAP PHear domain-containing protein</fullName>
    </recommendedName>
</protein>
<accession>A0ABQ6MN10</accession>
<feature type="compositionally biased region" description="Low complexity" evidence="1">
    <location>
        <begin position="222"/>
        <end position="235"/>
    </location>
</feature>
<dbReference type="Gene3D" id="2.30.29.30">
    <property type="entry name" value="Pleckstrin-homology domain (PH domain)/Phosphotyrosine-binding domain (PTB)"/>
    <property type="match status" value="1"/>
</dbReference>
<dbReference type="Proteomes" id="UP001165060">
    <property type="component" value="Unassembled WGS sequence"/>
</dbReference>
<dbReference type="SUPFAM" id="SSF50729">
    <property type="entry name" value="PH domain-like"/>
    <property type="match status" value="1"/>
</dbReference>
<feature type="compositionally biased region" description="Low complexity" evidence="1">
    <location>
        <begin position="244"/>
        <end position="253"/>
    </location>
</feature>
<dbReference type="InterPro" id="IPR012466">
    <property type="entry name" value="NECAP_PHear"/>
</dbReference>
<feature type="domain" description="NECAP PHear" evidence="2">
    <location>
        <begin position="9"/>
        <end position="195"/>
    </location>
</feature>
<dbReference type="PANTHER" id="PTHR12847">
    <property type="entry name" value="ATP-BINDING CASSETTE ABC TRANSPORTER-RELATED"/>
    <property type="match status" value="1"/>
</dbReference>
<evidence type="ECO:0000313" key="4">
    <source>
        <dbReference type="Proteomes" id="UP001165060"/>
    </source>
</evidence>
<evidence type="ECO:0000313" key="3">
    <source>
        <dbReference type="EMBL" id="GMI28857.1"/>
    </source>
</evidence>
<feature type="compositionally biased region" description="Acidic residues" evidence="1">
    <location>
        <begin position="278"/>
        <end position="290"/>
    </location>
</feature>
<organism evidence="3 4">
    <name type="scientific">Tetraparma gracilis</name>
    <dbReference type="NCBI Taxonomy" id="2962635"/>
    <lineage>
        <taxon>Eukaryota</taxon>
        <taxon>Sar</taxon>
        <taxon>Stramenopiles</taxon>
        <taxon>Ochrophyta</taxon>
        <taxon>Bolidophyceae</taxon>
        <taxon>Parmales</taxon>
        <taxon>Triparmaceae</taxon>
        <taxon>Tetraparma</taxon>
    </lineage>
</organism>
<dbReference type="InterPro" id="IPR011993">
    <property type="entry name" value="PH-like_dom_sf"/>
</dbReference>
<feature type="compositionally biased region" description="Basic and acidic residues" evidence="1">
    <location>
        <begin position="150"/>
        <end position="169"/>
    </location>
</feature>
<dbReference type="Pfam" id="PF07933">
    <property type="entry name" value="DUF1681"/>
    <property type="match status" value="1"/>
</dbReference>